<comment type="subunit">
    <text evidence="3 13">Tetramer of two alpha and two beta subunits.</text>
</comment>
<dbReference type="GO" id="GO:0005524">
    <property type="term" value="F:ATP binding"/>
    <property type="evidence" value="ECO:0007669"/>
    <property type="project" value="UniProtKB-UniRule"/>
</dbReference>
<evidence type="ECO:0000259" key="14">
    <source>
        <dbReference type="PROSITE" id="PS50862"/>
    </source>
</evidence>
<dbReference type="NCBIfam" id="TIGR00468">
    <property type="entry name" value="pheS"/>
    <property type="match status" value="1"/>
</dbReference>
<dbReference type="Pfam" id="PF02912">
    <property type="entry name" value="Phe_tRNA-synt_N"/>
    <property type="match status" value="1"/>
</dbReference>
<dbReference type="InterPro" id="IPR022911">
    <property type="entry name" value="Phe_tRNA_ligase_alpha1_bac"/>
</dbReference>
<dbReference type="EC" id="6.1.1.20" evidence="13"/>
<keyword evidence="6 13" id="KW-0479">Metal-binding</keyword>
<dbReference type="CDD" id="cd00496">
    <property type="entry name" value="PheRS_alpha_core"/>
    <property type="match status" value="1"/>
</dbReference>
<evidence type="ECO:0000256" key="6">
    <source>
        <dbReference type="ARBA" id="ARBA00022723"/>
    </source>
</evidence>
<comment type="catalytic activity">
    <reaction evidence="12 13">
        <text>tRNA(Phe) + L-phenylalanine + ATP = L-phenylalanyl-tRNA(Phe) + AMP + diphosphate + H(+)</text>
        <dbReference type="Rhea" id="RHEA:19413"/>
        <dbReference type="Rhea" id="RHEA-COMP:9668"/>
        <dbReference type="Rhea" id="RHEA-COMP:9699"/>
        <dbReference type="ChEBI" id="CHEBI:15378"/>
        <dbReference type="ChEBI" id="CHEBI:30616"/>
        <dbReference type="ChEBI" id="CHEBI:33019"/>
        <dbReference type="ChEBI" id="CHEBI:58095"/>
        <dbReference type="ChEBI" id="CHEBI:78442"/>
        <dbReference type="ChEBI" id="CHEBI:78531"/>
        <dbReference type="ChEBI" id="CHEBI:456215"/>
        <dbReference type="EC" id="6.1.1.20"/>
    </reaction>
</comment>
<comment type="similarity">
    <text evidence="2 13">Belongs to the class-II aminoacyl-tRNA synthetase family. Phe-tRNA synthetase alpha subunit type 1 subfamily.</text>
</comment>
<dbReference type="HAMAP" id="MF_00281">
    <property type="entry name" value="Phe_tRNA_synth_alpha1"/>
    <property type="match status" value="1"/>
</dbReference>
<dbReference type="PANTHER" id="PTHR11538:SF41">
    <property type="entry name" value="PHENYLALANINE--TRNA LIGASE, MITOCHONDRIAL"/>
    <property type="match status" value="1"/>
</dbReference>
<dbReference type="Proteomes" id="UP000182409">
    <property type="component" value="Unassembled WGS sequence"/>
</dbReference>
<evidence type="ECO:0000313" key="15">
    <source>
        <dbReference type="EMBL" id="SEB67929.1"/>
    </source>
</evidence>
<evidence type="ECO:0000256" key="10">
    <source>
        <dbReference type="ARBA" id="ARBA00022917"/>
    </source>
</evidence>
<dbReference type="InterPro" id="IPR004188">
    <property type="entry name" value="Phe-tRNA_ligase_II_N"/>
</dbReference>
<evidence type="ECO:0000256" key="3">
    <source>
        <dbReference type="ARBA" id="ARBA00011209"/>
    </source>
</evidence>
<keyword evidence="9 13" id="KW-0460">Magnesium</keyword>
<accession>A0A1H4LB01</accession>
<proteinExistence type="inferred from homology"/>
<dbReference type="GO" id="GO:0000049">
    <property type="term" value="F:tRNA binding"/>
    <property type="evidence" value="ECO:0007669"/>
    <property type="project" value="InterPro"/>
</dbReference>
<dbReference type="InterPro" id="IPR006195">
    <property type="entry name" value="aa-tRNA-synth_II"/>
</dbReference>
<dbReference type="InterPro" id="IPR010978">
    <property type="entry name" value="tRNA-bd_arm"/>
</dbReference>
<protein>
    <recommendedName>
        <fullName evidence="13">Phenylalanine--tRNA ligase alpha subunit</fullName>
        <ecNumber evidence="13">6.1.1.20</ecNumber>
    </recommendedName>
    <alternativeName>
        <fullName evidence="13">Phenylalanyl-tRNA synthetase alpha subunit</fullName>
        <shortName evidence="13">PheRS</shortName>
    </alternativeName>
</protein>
<keyword evidence="5 13" id="KW-0436">Ligase</keyword>
<keyword evidence="4 13" id="KW-0963">Cytoplasm</keyword>
<dbReference type="PANTHER" id="PTHR11538">
    <property type="entry name" value="PHENYLALANYL-TRNA SYNTHETASE"/>
    <property type="match status" value="1"/>
</dbReference>
<evidence type="ECO:0000256" key="7">
    <source>
        <dbReference type="ARBA" id="ARBA00022741"/>
    </source>
</evidence>
<dbReference type="Gene3D" id="3.30.930.10">
    <property type="entry name" value="Bira Bifunctional Protein, Domain 2"/>
    <property type="match status" value="1"/>
</dbReference>
<evidence type="ECO:0000256" key="12">
    <source>
        <dbReference type="ARBA" id="ARBA00049255"/>
    </source>
</evidence>
<evidence type="ECO:0000313" key="16">
    <source>
        <dbReference type="Proteomes" id="UP000182409"/>
    </source>
</evidence>
<dbReference type="OrthoDB" id="9800719at2"/>
<evidence type="ECO:0000256" key="4">
    <source>
        <dbReference type="ARBA" id="ARBA00022490"/>
    </source>
</evidence>
<comment type="cofactor">
    <cofactor evidence="13">
        <name>Mg(2+)</name>
        <dbReference type="ChEBI" id="CHEBI:18420"/>
    </cofactor>
    <text evidence="13">Binds 2 magnesium ions per tetramer.</text>
</comment>
<evidence type="ECO:0000256" key="2">
    <source>
        <dbReference type="ARBA" id="ARBA00010207"/>
    </source>
</evidence>
<dbReference type="SUPFAM" id="SSF55681">
    <property type="entry name" value="Class II aaRS and biotin synthetases"/>
    <property type="match status" value="1"/>
</dbReference>
<sequence>MTETITPLTAFDDASLDQAFRALTDQVRSATSQLTTAEAQENFRLDWLGRKQGRLKLLSETWLKTAPPEAKKSLGMRFNTLKNEIEAALANEPASAKSSGGPSLDLSLPGIRRSVGVEHPLTRTMREMTAVFAALGYSVGIGPEVESDFYNFEALNFPPNHPARDTQDTLVVAGQESKPLRERLLMRTHTSPVQIRSMVANLPPLRIVIPGKVHRNDESDATHSPIFHQVEGLCVDTNITFSDLKGTLDYAMKAFFGSSVKTRFFPSFFPFTEPSADVQISCPFCGQKGCRKCKFSGWIELLGCGMVDPAVFAAVDARRIENGLEPAYDTKKISGFAFGMGVERIAMMKYGVGDIGQFYSGDLRFLSQFV</sequence>
<dbReference type="GO" id="GO:0005737">
    <property type="term" value="C:cytoplasm"/>
    <property type="evidence" value="ECO:0007669"/>
    <property type="project" value="UniProtKB-SubCell"/>
</dbReference>
<reference evidence="15 16" key="1">
    <citation type="submission" date="2016-10" db="EMBL/GenBank/DDBJ databases">
        <authorList>
            <person name="de Groot N.N."/>
        </authorList>
    </citation>
    <scope>NUCLEOTIDE SEQUENCE [LARGE SCALE GENOMIC DNA]</scope>
    <source>
        <strain evidence="15 16">AB35.6</strain>
    </source>
</reference>
<dbReference type="GO" id="GO:0000287">
    <property type="term" value="F:magnesium ion binding"/>
    <property type="evidence" value="ECO:0007669"/>
    <property type="project" value="UniProtKB-UniRule"/>
</dbReference>
<dbReference type="AlphaFoldDB" id="A0A1H4LB01"/>
<gene>
    <name evidence="13" type="primary">pheS</name>
    <name evidence="15" type="ORF">SAMN05443244_1534</name>
</gene>
<feature type="binding site" evidence="13">
    <location>
        <position position="273"/>
    </location>
    <ligand>
        <name>Mg(2+)</name>
        <dbReference type="ChEBI" id="CHEBI:18420"/>
        <note>shared with beta subunit</note>
    </ligand>
</feature>
<dbReference type="GO" id="GO:0004826">
    <property type="term" value="F:phenylalanine-tRNA ligase activity"/>
    <property type="evidence" value="ECO:0007669"/>
    <property type="project" value="UniProtKB-UniRule"/>
</dbReference>
<dbReference type="Pfam" id="PF01409">
    <property type="entry name" value="tRNA-synt_2d"/>
    <property type="match status" value="1"/>
</dbReference>
<keyword evidence="7 13" id="KW-0547">Nucleotide-binding</keyword>
<dbReference type="InterPro" id="IPR002319">
    <property type="entry name" value="Phenylalanyl-tRNA_Synthase"/>
</dbReference>
<name>A0A1H4LB01_9BACT</name>
<dbReference type="InterPro" id="IPR045864">
    <property type="entry name" value="aa-tRNA-synth_II/BPL/LPL"/>
</dbReference>
<evidence type="ECO:0000256" key="8">
    <source>
        <dbReference type="ARBA" id="ARBA00022840"/>
    </source>
</evidence>
<evidence type="ECO:0000256" key="13">
    <source>
        <dbReference type="HAMAP-Rule" id="MF_00281"/>
    </source>
</evidence>
<organism evidence="15 16">
    <name type="scientific">Terriglobus roseus</name>
    <dbReference type="NCBI Taxonomy" id="392734"/>
    <lineage>
        <taxon>Bacteria</taxon>
        <taxon>Pseudomonadati</taxon>
        <taxon>Acidobacteriota</taxon>
        <taxon>Terriglobia</taxon>
        <taxon>Terriglobales</taxon>
        <taxon>Acidobacteriaceae</taxon>
        <taxon>Terriglobus</taxon>
    </lineage>
</organism>
<evidence type="ECO:0000256" key="9">
    <source>
        <dbReference type="ARBA" id="ARBA00022842"/>
    </source>
</evidence>
<comment type="subcellular location">
    <subcellularLocation>
        <location evidence="1 13">Cytoplasm</location>
    </subcellularLocation>
</comment>
<evidence type="ECO:0000256" key="11">
    <source>
        <dbReference type="ARBA" id="ARBA00023146"/>
    </source>
</evidence>
<dbReference type="RefSeq" id="WP_074653106.1">
    <property type="nucleotide sequence ID" value="NZ_FNSD01000001.1"/>
</dbReference>
<feature type="domain" description="Aminoacyl-transfer RNA synthetases class-II family profile" evidence="14">
    <location>
        <begin position="117"/>
        <end position="348"/>
    </location>
</feature>
<dbReference type="GO" id="GO:0006432">
    <property type="term" value="P:phenylalanyl-tRNA aminoacylation"/>
    <property type="evidence" value="ECO:0007669"/>
    <property type="project" value="UniProtKB-UniRule"/>
</dbReference>
<dbReference type="EMBL" id="FNSD01000001">
    <property type="protein sequence ID" value="SEB67929.1"/>
    <property type="molecule type" value="Genomic_DNA"/>
</dbReference>
<dbReference type="PROSITE" id="PS50862">
    <property type="entry name" value="AA_TRNA_LIGASE_II"/>
    <property type="match status" value="1"/>
</dbReference>
<dbReference type="InterPro" id="IPR004529">
    <property type="entry name" value="Phe-tRNA-synth_IIc_asu"/>
</dbReference>
<keyword evidence="8 13" id="KW-0067">ATP-binding</keyword>
<keyword evidence="10 13" id="KW-0648">Protein biosynthesis</keyword>
<evidence type="ECO:0000256" key="5">
    <source>
        <dbReference type="ARBA" id="ARBA00022598"/>
    </source>
</evidence>
<keyword evidence="11 13" id="KW-0030">Aminoacyl-tRNA synthetase</keyword>
<evidence type="ECO:0000256" key="1">
    <source>
        <dbReference type="ARBA" id="ARBA00004496"/>
    </source>
</evidence>
<dbReference type="SUPFAM" id="SSF46589">
    <property type="entry name" value="tRNA-binding arm"/>
    <property type="match status" value="1"/>
</dbReference>